<evidence type="ECO:0000313" key="3">
    <source>
        <dbReference type="Proteomes" id="UP000886595"/>
    </source>
</evidence>
<evidence type="ECO:0000256" key="1">
    <source>
        <dbReference type="SAM" id="MobiDB-lite"/>
    </source>
</evidence>
<feature type="region of interest" description="Disordered" evidence="1">
    <location>
        <begin position="46"/>
        <end position="90"/>
    </location>
</feature>
<feature type="compositionally biased region" description="Basic and acidic residues" evidence="1">
    <location>
        <begin position="48"/>
        <end position="61"/>
    </location>
</feature>
<dbReference type="AlphaFoldDB" id="A0A8X7V7N6"/>
<proteinExistence type="predicted"/>
<organism evidence="2 3">
    <name type="scientific">Brassica carinata</name>
    <name type="common">Ethiopian mustard</name>
    <name type="synonym">Abyssinian cabbage</name>
    <dbReference type="NCBI Taxonomy" id="52824"/>
    <lineage>
        <taxon>Eukaryota</taxon>
        <taxon>Viridiplantae</taxon>
        <taxon>Streptophyta</taxon>
        <taxon>Embryophyta</taxon>
        <taxon>Tracheophyta</taxon>
        <taxon>Spermatophyta</taxon>
        <taxon>Magnoliopsida</taxon>
        <taxon>eudicotyledons</taxon>
        <taxon>Gunneridae</taxon>
        <taxon>Pentapetalae</taxon>
        <taxon>rosids</taxon>
        <taxon>malvids</taxon>
        <taxon>Brassicales</taxon>
        <taxon>Brassicaceae</taxon>
        <taxon>Brassiceae</taxon>
        <taxon>Brassica</taxon>
    </lineage>
</organism>
<protein>
    <submittedName>
        <fullName evidence="2">Uncharacterized protein</fullName>
    </submittedName>
</protein>
<name>A0A8X7V7N6_BRACI</name>
<feature type="compositionally biased region" description="Basic residues" evidence="1">
    <location>
        <begin position="69"/>
        <end position="86"/>
    </location>
</feature>
<reference evidence="2 3" key="1">
    <citation type="submission" date="2020-02" db="EMBL/GenBank/DDBJ databases">
        <authorList>
            <person name="Ma Q."/>
            <person name="Huang Y."/>
            <person name="Song X."/>
            <person name="Pei D."/>
        </authorList>
    </citation>
    <scope>NUCLEOTIDE SEQUENCE [LARGE SCALE GENOMIC DNA]</scope>
    <source>
        <strain evidence="2">Sxm20200214</strain>
        <tissue evidence="2">Leaf</tissue>
    </source>
</reference>
<evidence type="ECO:0000313" key="2">
    <source>
        <dbReference type="EMBL" id="KAG2303901.1"/>
    </source>
</evidence>
<comment type="caution">
    <text evidence="2">The sequence shown here is derived from an EMBL/GenBank/DDBJ whole genome shotgun (WGS) entry which is preliminary data.</text>
</comment>
<keyword evidence="3" id="KW-1185">Reference proteome</keyword>
<dbReference type="Proteomes" id="UP000886595">
    <property type="component" value="Unassembled WGS sequence"/>
</dbReference>
<accession>A0A8X7V7N6</accession>
<gene>
    <name evidence="2" type="ORF">Bca52824_032552</name>
</gene>
<sequence>MESTFHKALPWTLPNYPPNKEMDAKYLWRISTKGRVGLKKRNNLVSKNMEKSRKTIKEPKLLNKSPTQQRKRKARKKSFSQCHRRPLSYDSKLGKKTMQLQCLLIIT</sequence>
<dbReference type="EMBL" id="JAAMPC010000007">
    <property type="protein sequence ID" value="KAG2303901.1"/>
    <property type="molecule type" value="Genomic_DNA"/>
</dbReference>